<feature type="transmembrane region" description="Helical" evidence="1">
    <location>
        <begin position="96"/>
        <end position="124"/>
    </location>
</feature>
<sequence>MQNPLSPQRNRPGIATTIARAFAASGKSLGLSARYAASRHYLMFLGLIVAANWLLDRVFDHFHFNDRSGFVGSFFTIACGAMYFRPGCKPARPLTCLVQLTLAALLANLIDYASIYAVYMIKLYHIKMTLAPQVLQLLPATRDITYAALSEAMGGGPIRFLIMACLSAPLWEELIRGLVYKAAQPWMAPGMAFGLALLPSLLTHVRLPCFTIGFHMAMGYLLMWNYSWLERAVIHSLCNLLSIANLLWLGLLAVDVDFHLSLPRFLSAVAVLVLSCIALARLARRKPFRRIMI</sequence>
<feature type="transmembrane region" description="Helical" evidence="1">
    <location>
        <begin position="37"/>
        <end position="55"/>
    </location>
</feature>
<keyword evidence="1" id="KW-0472">Membrane</keyword>
<dbReference type="HOGENOM" id="CLU_949138_0_0_6"/>
<protein>
    <recommendedName>
        <fullName evidence="2">CAAX prenyl protease 2/Lysostaphin resistance protein A-like domain-containing protein</fullName>
    </recommendedName>
</protein>
<dbReference type="KEGG" id="fau:Fraau_2157"/>
<dbReference type="OrthoDB" id="10005473at2"/>
<accession>H8L463</accession>
<organism evidence="3 4">
    <name type="scientific">Frateuria aurantia (strain ATCC 33424 / DSM 6220 / KCTC 2777 / LMG 1558 / NBRC 3245 / NCIMB 13370)</name>
    <name type="common">Acetobacter aurantius</name>
    <dbReference type="NCBI Taxonomy" id="767434"/>
    <lineage>
        <taxon>Bacteria</taxon>
        <taxon>Pseudomonadati</taxon>
        <taxon>Pseudomonadota</taxon>
        <taxon>Gammaproteobacteria</taxon>
        <taxon>Lysobacterales</taxon>
        <taxon>Rhodanobacteraceae</taxon>
        <taxon>Frateuria</taxon>
    </lineage>
</organism>
<dbReference type="AlphaFoldDB" id="H8L463"/>
<keyword evidence="4" id="KW-1185">Reference proteome</keyword>
<dbReference type="GO" id="GO:0080120">
    <property type="term" value="P:CAAX-box protein maturation"/>
    <property type="evidence" value="ECO:0007669"/>
    <property type="project" value="UniProtKB-ARBA"/>
</dbReference>
<keyword evidence="1" id="KW-1133">Transmembrane helix</keyword>
<evidence type="ECO:0000259" key="2">
    <source>
        <dbReference type="Pfam" id="PF02517"/>
    </source>
</evidence>
<dbReference type="GO" id="GO:0004175">
    <property type="term" value="F:endopeptidase activity"/>
    <property type="evidence" value="ECO:0007669"/>
    <property type="project" value="UniProtKB-ARBA"/>
</dbReference>
<dbReference type="InterPro" id="IPR003675">
    <property type="entry name" value="Rce1/LyrA-like_dom"/>
</dbReference>
<keyword evidence="1" id="KW-0812">Transmembrane</keyword>
<feature type="domain" description="CAAX prenyl protease 2/Lysostaphin resistance protein A-like" evidence="2">
    <location>
        <begin position="157"/>
        <end position="241"/>
    </location>
</feature>
<evidence type="ECO:0000256" key="1">
    <source>
        <dbReference type="SAM" id="Phobius"/>
    </source>
</evidence>
<reference evidence="3" key="1">
    <citation type="submission" date="2012-02" db="EMBL/GenBank/DDBJ databases">
        <title>The complete genome of Frateuria aurantia DSM 6220.</title>
        <authorList>
            <consortium name="US DOE Joint Genome Institute (JGI-PGF)"/>
            <person name="Lucas S."/>
            <person name="Copeland A."/>
            <person name="Lapidus A."/>
            <person name="Glavina del Rio T."/>
            <person name="Dalin E."/>
            <person name="Tice H."/>
            <person name="Bruce D."/>
            <person name="Goodwin L."/>
            <person name="Pitluck S."/>
            <person name="Peters L."/>
            <person name="Ovchinnikova G."/>
            <person name="Teshima H."/>
            <person name="Kyrpides N."/>
            <person name="Mavromatis K."/>
            <person name="Ivanova N."/>
            <person name="Brettin T."/>
            <person name="Detter J.C."/>
            <person name="Han C."/>
            <person name="Larimer F."/>
            <person name="Land M."/>
            <person name="Hauser L."/>
            <person name="Markowitz V."/>
            <person name="Cheng J.-F."/>
            <person name="Hugenholtz P."/>
            <person name="Woyke T."/>
            <person name="Wu D."/>
            <person name="Brambilla E."/>
            <person name="Klenk H.-P."/>
            <person name="Eisen J.A."/>
        </authorList>
    </citation>
    <scope>NUCLEOTIDE SEQUENCE</scope>
    <source>
        <strain evidence="3">DSM 6220</strain>
    </source>
</reference>
<name>H8L463_FRAAD</name>
<gene>
    <name evidence="3" type="ordered locus">Fraau_2157</name>
</gene>
<feature type="transmembrane region" description="Helical" evidence="1">
    <location>
        <begin position="233"/>
        <end position="253"/>
    </location>
</feature>
<feature type="transmembrane region" description="Helical" evidence="1">
    <location>
        <begin position="67"/>
        <end position="84"/>
    </location>
</feature>
<proteinExistence type="predicted"/>
<dbReference type="Pfam" id="PF02517">
    <property type="entry name" value="Rce1-like"/>
    <property type="match status" value="1"/>
</dbReference>
<evidence type="ECO:0000313" key="3">
    <source>
        <dbReference type="EMBL" id="AFC86539.1"/>
    </source>
</evidence>
<dbReference type="EMBL" id="CP003350">
    <property type="protein sequence ID" value="AFC86539.1"/>
    <property type="molecule type" value="Genomic_DNA"/>
</dbReference>
<feature type="transmembrane region" description="Helical" evidence="1">
    <location>
        <begin position="265"/>
        <end position="283"/>
    </location>
</feature>
<dbReference type="RefSeq" id="WP_014403542.1">
    <property type="nucleotide sequence ID" value="NC_017033.1"/>
</dbReference>
<dbReference type="Proteomes" id="UP000005234">
    <property type="component" value="Chromosome"/>
</dbReference>
<evidence type="ECO:0000313" key="4">
    <source>
        <dbReference type="Proteomes" id="UP000005234"/>
    </source>
</evidence>